<dbReference type="SMART" id="SM00899">
    <property type="entry name" value="FeoA"/>
    <property type="match status" value="1"/>
</dbReference>
<keyword evidence="15" id="KW-1185">Reference proteome</keyword>
<dbReference type="PANTHER" id="PTHR33238:SF11">
    <property type="entry name" value="TRANSCRIPTIONAL REGULATOR MNTR"/>
    <property type="match status" value="1"/>
</dbReference>
<dbReference type="FunFam" id="1.10.60.10:FF:000004">
    <property type="entry name" value="DtxR family transcriptional regulator"/>
    <property type="match status" value="1"/>
</dbReference>
<name>A0A7W8JWW1_9DEIO</name>
<dbReference type="InterPro" id="IPR007167">
    <property type="entry name" value="Fe-transptr_FeoA-like"/>
</dbReference>
<dbReference type="GO" id="GO:0003677">
    <property type="term" value="F:DNA binding"/>
    <property type="evidence" value="ECO:0007669"/>
    <property type="project" value="UniProtKB-KW"/>
</dbReference>
<evidence type="ECO:0000256" key="4">
    <source>
        <dbReference type="ARBA" id="ARBA00022490"/>
    </source>
</evidence>
<proteinExistence type="inferred from homology"/>
<dbReference type="GO" id="GO:0046983">
    <property type="term" value="F:protein dimerization activity"/>
    <property type="evidence" value="ECO:0007669"/>
    <property type="project" value="InterPro"/>
</dbReference>
<keyword evidence="11" id="KW-0464">Manganese</keyword>
<dbReference type="Gene3D" id="1.10.10.10">
    <property type="entry name" value="Winged helix-like DNA-binding domain superfamily/Winged helix DNA-binding domain"/>
    <property type="match status" value="1"/>
</dbReference>
<dbReference type="Pfam" id="PF04023">
    <property type="entry name" value="FeoA"/>
    <property type="match status" value="1"/>
</dbReference>
<dbReference type="InterPro" id="IPR022687">
    <property type="entry name" value="HTH_DTXR"/>
</dbReference>
<evidence type="ECO:0000256" key="12">
    <source>
        <dbReference type="ARBA" id="ARBA00032593"/>
    </source>
</evidence>
<dbReference type="InterPro" id="IPR036390">
    <property type="entry name" value="WH_DNA-bd_sf"/>
</dbReference>
<comment type="similarity">
    <text evidence="2">Belongs to the DtxR/MntR family.</text>
</comment>
<dbReference type="GO" id="GO:0046914">
    <property type="term" value="F:transition metal ion binding"/>
    <property type="evidence" value="ECO:0007669"/>
    <property type="project" value="InterPro"/>
</dbReference>
<dbReference type="SUPFAM" id="SSF47979">
    <property type="entry name" value="Iron-dependent repressor protein, dimerization domain"/>
    <property type="match status" value="1"/>
</dbReference>
<evidence type="ECO:0000256" key="1">
    <source>
        <dbReference type="ARBA" id="ARBA00004496"/>
    </source>
</evidence>
<evidence type="ECO:0000256" key="2">
    <source>
        <dbReference type="ARBA" id="ARBA00007871"/>
    </source>
</evidence>
<keyword evidence="7" id="KW-0805">Transcription regulation</keyword>
<dbReference type="InterPro" id="IPR008988">
    <property type="entry name" value="Transcriptional_repressor_C"/>
</dbReference>
<dbReference type="InterPro" id="IPR038157">
    <property type="entry name" value="FeoA_core_dom"/>
</dbReference>
<dbReference type="InterPro" id="IPR036421">
    <property type="entry name" value="Fe_dep_repressor_sf"/>
</dbReference>
<keyword evidence="5" id="KW-0678">Repressor</keyword>
<dbReference type="GO" id="GO:0005737">
    <property type="term" value="C:cytoplasm"/>
    <property type="evidence" value="ECO:0007669"/>
    <property type="project" value="UniProtKB-SubCell"/>
</dbReference>
<dbReference type="SMART" id="SM00529">
    <property type="entry name" value="HTH_DTXR"/>
    <property type="match status" value="1"/>
</dbReference>
<dbReference type="InterPro" id="IPR050536">
    <property type="entry name" value="DtxR_MntR_Metal-Reg"/>
</dbReference>
<dbReference type="Proteomes" id="UP000552709">
    <property type="component" value="Unassembled WGS sequence"/>
</dbReference>
<dbReference type="InterPro" id="IPR022689">
    <property type="entry name" value="Iron_dep_repressor"/>
</dbReference>
<evidence type="ECO:0000256" key="3">
    <source>
        <dbReference type="ARBA" id="ARBA00011738"/>
    </source>
</evidence>
<evidence type="ECO:0000256" key="6">
    <source>
        <dbReference type="ARBA" id="ARBA00023004"/>
    </source>
</evidence>
<dbReference type="Pfam" id="PF01325">
    <property type="entry name" value="Fe_dep_repress"/>
    <property type="match status" value="1"/>
</dbReference>
<sequence>MTARPFSPAIEDYLKQLYLLGGSGTVNTQAIADALNVNPASVTGMLRRLTALGLVEHTAYKGATLTAAGQTVALEVLRHHRLLELYLYQALGYPLDEVHAEAERLEHVISERLEARLAAWLGEPSFDPHGDPIPALDGSVPVRHEVCLTDLPTGTAAQIVRVPGKTDLLKALMNRGLTPGVTVLLVSRDDALRTVTLQSLESGEHLILALSVAQHLRVGAPVSA</sequence>
<evidence type="ECO:0000256" key="8">
    <source>
        <dbReference type="ARBA" id="ARBA00023125"/>
    </source>
</evidence>
<comment type="caution">
    <text evidence="14">The sequence shown here is derived from an EMBL/GenBank/DDBJ whole genome shotgun (WGS) entry which is preliminary data.</text>
</comment>
<evidence type="ECO:0000256" key="10">
    <source>
        <dbReference type="ARBA" id="ARBA00023163"/>
    </source>
</evidence>
<feature type="domain" description="HTH dtxR-type" evidence="13">
    <location>
        <begin position="1"/>
        <end position="66"/>
    </location>
</feature>
<evidence type="ECO:0000313" key="14">
    <source>
        <dbReference type="EMBL" id="MBB5364480.1"/>
    </source>
</evidence>
<dbReference type="RefSeq" id="WP_184134907.1">
    <property type="nucleotide sequence ID" value="NZ_JACHFL010000010.1"/>
</dbReference>
<dbReference type="InterPro" id="IPR001367">
    <property type="entry name" value="Fe_dep_repressor"/>
</dbReference>
<dbReference type="EMBL" id="JACHFL010000010">
    <property type="protein sequence ID" value="MBB5364480.1"/>
    <property type="molecule type" value="Genomic_DNA"/>
</dbReference>
<comment type="subcellular location">
    <subcellularLocation>
        <location evidence="1">Cytoplasm</location>
    </subcellularLocation>
</comment>
<reference evidence="14 15" key="1">
    <citation type="submission" date="2020-08" db="EMBL/GenBank/DDBJ databases">
        <title>Genomic Encyclopedia of Type Strains, Phase IV (KMG-IV): sequencing the most valuable type-strain genomes for metagenomic binning, comparative biology and taxonomic classification.</title>
        <authorList>
            <person name="Goeker M."/>
        </authorList>
    </citation>
    <scope>NUCLEOTIDE SEQUENCE [LARGE SCALE GENOMIC DNA]</scope>
    <source>
        <strain evidence="14 15">DSM 27939</strain>
    </source>
</reference>
<keyword evidence="10" id="KW-0804">Transcription</keyword>
<keyword evidence="9" id="KW-0010">Activator</keyword>
<evidence type="ECO:0000313" key="15">
    <source>
        <dbReference type="Proteomes" id="UP000552709"/>
    </source>
</evidence>
<keyword evidence="4" id="KW-0963">Cytoplasm</keyword>
<evidence type="ECO:0000256" key="11">
    <source>
        <dbReference type="ARBA" id="ARBA00023211"/>
    </source>
</evidence>
<keyword evidence="8" id="KW-0238">DNA-binding</keyword>
<dbReference type="PANTHER" id="PTHR33238">
    <property type="entry name" value="IRON (METAL) DEPENDENT REPRESSOR, DTXR FAMILY"/>
    <property type="match status" value="1"/>
</dbReference>
<dbReference type="SUPFAM" id="SSF50037">
    <property type="entry name" value="C-terminal domain of transcriptional repressors"/>
    <property type="match status" value="1"/>
</dbReference>
<evidence type="ECO:0000259" key="13">
    <source>
        <dbReference type="PROSITE" id="PS50944"/>
    </source>
</evidence>
<protein>
    <recommendedName>
        <fullName evidence="12">Manganese transport regulator</fullName>
    </recommendedName>
</protein>
<dbReference type="Gene3D" id="1.10.60.10">
    <property type="entry name" value="Iron dependent repressor, metal binding and dimerisation domain"/>
    <property type="match status" value="1"/>
</dbReference>
<comment type="subunit">
    <text evidence="3">Homodimer.</text>
</comment>
<dbReference type="Pfam" id="PF02742">
    <property type="entry name" value="Fe_dep_repr_C"/>
    <property type="match status" value="1"/>
</dbReference>
<keyword evidence="6" id="KW-0408">Iron</keyword>
<dbReference type="PROSITE" id="PS50944">
    <property type="entry name" value="HTH_DTXR"/>
    <property type="match status" value="1"/>
</dbReference>
<dbReference type="GO" id="GO:0003700">
    <property type="term" value="F:DNA-binding transcription factor activity"/>
    <property type="evidence" value="ECO:0007669"/>
    <property type="project" value="InterPro"/>
</dbReference>
<evidence type="ECO:0000256" key="5">
    <source>
        <dbReference type="ARBA" id="ARBA00022491"/>
    </source>
</evidence>
<gene>
    <name evidence="14" type="ORF">HNQ08_003592</name>
</gene>
<dbReference type="SUPFAM" id="SSF46785">
    <property type="entry name" value="Winged helix' DNA-binding domain"/>
    <property type="match status" value="1"/>
</dbReference>
<accession>A0A7W8JWW1</accession>
<dbReference type="AlphaFoldDB" id="A0A7W8JWW1"/>
<organism evidence="14 15">
    <name type="scientific">Deinococcus humi</name>
    <dbReference type="NCBI Taxonomy" id="662880"/>
    <lineage>
        <taxon>Bacteria</taxon>
        <taxon>Thermotogati</taxon>
        <taxon>Deinococcota</taxon>
        <taxon>Deinococci</taxon>
        <taxon>Deinococcales</taxon>
        <taxon>Deinococcaceae</taxon>
        <taxon>Deinococcus</taxon>
    </lineage>
</organism>
<evidence type="ECO:0000256" key="9">
    <source>
        <dbReference type="ARBA" id="ARBA00023159"/>
    </source>
</evidence>
<dbReference type="Gene3D" id="2.30.30.90">
    <property type="match status" value="1"/>
</dbReference>
<dbReference type="InterPro" id="IPR036388">
    <property type="entry name" value="WH-like_DNA-bd_sf"/>
</dbReference>
<evidence type="ECO:0000256" key="7">
    <source>
        <dbReference type="ARBA" id="ARBA00023015"/>
    </source>
</evidence>